<evidence type="ECO:0000256" key="1">
    <source>
        <dbReference type="SAM" id="SignalP"/>
    </source>
</evidence>
<dbReference type="InterPro" id="IPR037053">
    <property type="entry name" value="Phage_tail_collar_dom_sf"/>
</dbReference>
<accession>A0ABY3B1M3</accession>
<dbReference type="Gene3D" id="3.90.1340.10">
    <property type="entry name" value="Phage tail collar domain"/>
    <property type="match status" value="1"/>
</dbReference>
<reference evidence="3 4" key="1">
    <citation type="submission" date="2019-07" db="EMBL/GenBank/DDBJ databases">
        <title>Paenibacillus ottowii sp. nov. isolated from a fermentation system processing bovine manure.</title>
        <authorList>
            <person name="Velazquez L.F."/>
            <person name="Rajbanshi S."/>
            <person name="Guan S."/>
            <person name="Hinchee M."/>
            <person name="Welsh A."/>
        </authorList>
    </citation>
    <scope>NUCLEOTIDE SEQUENCE [LARGE SCALE GENOMIC DNA]</scope>
    <source>
        <strain evidence="3 4">MS2379</strain>
    </source>
</reference>
<keyword evidence="1" id="KW-0732">Signal</keyword>
<dbReference type="Proteomes" id="UP000319219">
    <property type="component" value="Unassembled WGS sequence"/>
</dbReference>
<organism evidence="3 4">
    <name type="scientific">Paenibacillus ottowii</name>
    <dbReference type="NCBI Taxonomy" id="2315729"/>
    <lineage>
        <taxon>Bacteria</taxon>
        <taxon>Bacillati</taxon>
        <taxon>Bacillota</taxon>
        <taxon>Bacilli</taxon>
        <taxon>Bacillales</taxon>
        <taxon>Paenibacillaceae</taxon>
        <taxon>Paenibacillus</taxon>
    </lineage>
</organism>
<feature type="chain" id="PRO_5045896214" evidence="1">
    <location>
        <begin position="31"/>
        <end position="113"/>
    </location>
</feature>
<name>A0ABY3B1M3_9BACL</name>
<keyword evidence="4" id="KW-1185">Reference proteome</keyword>
<proteinExistence type="predicted"/>
<evidence type="ECO:0000313" key="4">
    <source>
        <dbReference type="Proteomes" id="UP000319219"/>
    </source>
</evidence>
<evidence type="ECO:0000313" key="3">
    <source>
        <dbReference type="EMBL" id="TQR97581.1"/>
    </source>
</evidence>
<comment type="caution">
    <text evidence="3">The sequence shown here is derived from an EMBL/GenBank/DDBJ whole genome shotgun (WGS) entry which is preliminary data.</text>
</comment>
<dbReference type="InterPro" id="IPR011083">
    <property type="entry name" value="Phage_tail_collar_dom"/>
</dbReference>
<protein>
    <submittedName>
        <fullName evidence="3">Microcystin-dependent protein</fullName>
    </submittedName>
</protein>
<gene>
    <name evidence="3" type="ORF">FKV70_17350</name>
</gene>
<sequence length="113" mass="12334">MKNHFWKKAAVLSLLAVILLGGTAISPKQAKASSEPYMGEITMYPYTFAPKGWLKCEGQLLPIAQYSALYSLLGNNFGGDGVRTFALPDLRGASPMPNVDYYISTEGLYPSRP</sequence>
<dbReference type="Pfam" id="PF07484">
    <property type="entry name" value="Collar"/>
    <property type="match status" value="1"/>
</dbReference>
<dbReference type="SUPFAM" id="SSF88874">
    <property type="entry name" value="Receptor-binding domain of short tail fibre protein gp12"/>
    <property type="match status" value="1"/>
</dbReference>
<dbReference type="RefSeq" id="WP_142613624.1">
    <property type="nucleotide sequence ID" value="NZ_VIJZ01000007.1"/>
</dbReference>
<feature type="domain" description="Phage tail collar" evidence="2">
    <location>
        <begin position="39"/>
        <end position="95"/>
    </location>
</feature>
<feature type="signal peptide" evidence="1">
    <location>
        <begin position="1"/>
        <end position="30"/>
    </location>
</feature>
<dbReference type="EMBL" id="VIJZ01000007">
    <property type="protein sequence ID" value="TQR97581.1"/>
    <property type="molecule type" value="Genomic_DNA"/>
</dbReference>
<evidence type="ECO:0000259" key="2">
    <source>
        <dbReference type="Pfam" id="PF07484"/>
    </source>
</evidence>